<evidence type="ECO:0000256" key="4">
    <source>
        <dbReference type="ARBA" id="ARBA00022989"/>
    </source>
</evidence>
<gene>
    <name evidence="7" type="ORF">hbim_06906</name>
</gene>
<keyword evidence="5 6" id="KW-0472">Membrane</keyword>
<dbReference type="PANTHER" id="PTHR43701:SF2">
    <property type="entry name" value="MEMBRANE TRANSPORTER PROTEIN YJNA-RELATED"/>
    <property type="match status" value="1"/>
</dbReference>
<accession>A0AAI8XPP0</accession>
<evidence type="ECO:0000256" key="2">
    <source>
        <dbReference type="ARBA" id="ARBA00009142"/>
    </source>
</evidence>
<feature type="transmembrane region" description="Helical" evidence="6">
    <location>
        <begin position="195"/>
        <end position="215"/>
    </location>
</feature>
<evidence type="ECO:0000313" key="8">
    <source>
        <dbReference type="Proteomes" id="UP001241092"/>
    </source>
</evidence>
<dbReference type="GO" id="GO:0005886">
    <property type="term" value="C:plasma membrane"/>
    <property type="evidence" value="ECO:0007669"/>
    <property type="project" value="UniProtKB-SubCell"/>
</dbReference>
<dbReference type="RefSeq" id="WP_073906749.1">
    <property type="nucleotide sequence ID" value="NZ_AP027452.1"/>
</dbReference>
<feature type="transmembrane region" description="Helical" evidence="6">
    <location>
        <begin position="167"/>
        <end position="189"/>
    </location>
</feature>
<keyword evidence="6" id="KW-1003">Cell membrane</keyword>
<dbReference type="AlphaFoldDB" id="A0AAI8XPP0"/>
<name>A0AAI8XPP0_MYCME</name>
<protein>
    <recommendedName>
        <fullName evidence="6">Probable membrane transporter protein</fullName>
    </recommendedName>
</protein>
<dbReference type="Pfam" id="PF01925">
    <property type="entry name" value="TauE"/>
    <property type="match status" value="1"/>
</dbReference>
<dbReference type="PANTHER" id="PTHR43701">
    <property type="entry name" value="MEMBRANE TRANSPORTER PROTEIN MJ0441-RELATED"/>
    <property type="match status" value="1"/>
</dbReference>
<dbReference type="EMBL" id="AP027452">
    <property type="protein sequence ID" value="BDY32934.1"/>
    <property type="molecule type" value="Genomic_DNA"/>
</dbReference>
<keyword evidence="4 6" id="KW-1133">Transmembrane helix</keyword>
<sequence length="285" mass="28171">MLALTLALAVVVGLSLGLLGGGGSILTVPLLAYVAGLDAKQAIATSLIVVGVTSVVGAFSHARAGHVRWRTGLLFGATGMAGAYAGGVVGYFLPGSVLLTGFALMMIATAVGMLKGRAAAAATPNVSVVKTLSVGLAVGVVTGTVGAGGGFVVVPALALLGGLPMPVAVGTSLIVIAMNSFAGLAGHLTTVPIDWTLATTVTAAAVTGSLIGARLTARVDPDALRRAFGWLVLAMASVVLAAEVHPVAGLAVGATTAAMALYRFVCSRYTWCPLNRLFGPPAPAT</sequence>
<feature type="transmembrane region" description="Helical" evidence="6">
    <location>
        <begin position="134"/>
        <end position="160"/>
    </location>
</feature>
<evidence type="ECO:0000256" key="1">
    <source>
        <dbReference type="ARBA" id="ARBA00004141"/>
    </source>
</evidence>
<evidence type="ECO:0000256" key="5">
    <source>
        <dbReference type="ARBA" id="ARBA00023136"/>
    </source>
</evidence>
<organism evidence="7 8">
    <name type="scientific">Mycolicibacterium mageritense</name>
    <name type="common">Mycobacterium mageritense</name>
    <dbReference type="NCBI Taxonomy" id="53462"/>
    <lineage>
        <taxon>Bacteria</taxon>
        <taxon>Bacillati</taxon>
        <taxon>Actinomycetota</taxon>
        <taxon>Actinomycetes</taxon>
        <taxon>Mycobacteriales</taxon>
        <taxon>Mycobacteriaceae</taxon>
        <taxon>Mycolicibacterium</taxon>
    </lineage>
</organism>
<evidence type="ECO:0000313" key="7">
    <source>
        <dbReference type="EMBL" id="BDY32934.1"/>
    </source>
</evidence>
<feature type="transmembrane region" description="Helical" evidence="6">
    <location>
        <begin position="42"/>
        <end position="62"/>
    </location>
</feature>
<proteinExistence type="inferred from homology"/>
<reference evidence="7" key="1">
    <citation type="submission" date="2023-03" db="EMBL/GenBank/DDBJ databases">
        <title>Draft genome sequence of a Mycolicibacterium mageritense strain H4_3_1 isolated from a hybrid biological-inorganic system reactor.</title>
        <authorList>
            <person name="Feng X."/>
            <person name="Kazama D."/>
            <person name="Sato K."/>
            <person name="Kobayashi H."/>
        </authorList>
    </citation>
    <scope>NUCLEOTIDE SEQUENCE</scope>
    <source>
        <strain evidence="7">H4_3_1</strain>
    </source>
</reference>
<dbReference type="InterPro" id="IPR051598">
    <property type="entry name" value="TSUP/Inactive_protease-like"/>
</dbReference>
<dbReference type="Proteomes" id="UP001241092">
    <property type="component" value="Chromosome"/>
</dbReference>
<evidence type="ECO:0000256" key="6">
    <source>
        <dbReference type="RuleBase" id="RU363041"/>
    </source>
</evidence>
<feature type="transmembrane region" description="Helical" evidence="6">
    <location>
        <begin position="83"/>
        <end position="114"/>
    </location>
</feature>
<keyword evidence="3 6" id="KW-0812">Transmembrane</keyword>
<comment type="subcellular location">
    <subcellularLocation>
        <location evidence="6">Cell membrane</location>
        <topology evidence="6">Multi-pass membrane protein</topology>
    </subcellularLocation>
    <subcellularLocation>
        <location evidence="1">Membrane</location>
        <topology evidence="1">Multi-pass membrane protein</topology>
    </subcellularLocation>
</comment>
<dbReference type="InterPro" id="IPR002781">
    <property type="entry name" value="TM_pro_TauE-like"/>
</dbReference>
<comment type="similarity">
    <text evidence="2 6">Belongs to the 4-toluene sulfonate uptake permease (TSUP) (TC 2.A.102) family.</text>
</comment>
<evidence type="ECO:0000256" key="3">
    <source>
        <dbReference type="ARBA" id="ARBA00022692"/>
    </source>
</evidence>